<dbReference type="RefSeq" id="WP_156615680.1">
    <property type="nucleotide sequence ID" value="NZ_WPHR01000019.1"/>
</dbReference>
<dbReference type="GO" id="GO:0008115">
    <property type="term" value="F:sarcosine oxidase activity"/>
    <property type="evidence" value="ECO:0007669"/>
    <property type="project" value="InterPro"/>
</dbReference>
<comment type="caution">
    <text evidence="1">The sequence shown here is derived from an EMBL/GenBank/DDBJ whole genome shotgun (WGS) entry which is preliminary data.</text>
</comment>
<proteinExistence type="predicted"/>
<dbReference type="AlphaFoldDB" id="A0A6L6VGP2"/>
<accession>A0A6L6VGP2</accession>
<gene>
    <name evidence="1" type="ORF">GOZ90_18825</name>
</gene>
<evidence type="ECO:0000313" key="2">
    <source>
        <dbReference type="Proteomes" id="UP000477951"/>
    </source>
</evidence>
<organism evidence="1 2">
    <name type="scientific">Agrobacterium vitis</name>
    <name type="common">Rhizobium vitis</name>
    <dbReference type="NCBI Taxonomy" id="373"/>
    <lineage>
        <taxon>Bacteria</taxon>
        <taxon>Pseudomonadati</taxon>
        <taxon>Pseudomonadota</taxon>
        <taxon>Alphaproteobacteria</taxon>
        <taxon>Hyphomicrobiales</taxon>
        <taxon>Rhizobiaceae</taxon>
        <taxon>Rhizobium/Agrobacterium group</taxon>
        <taxon>Agrobacterium</taxon>
    </lineage>
</organism>
<sequence length="88" mass="10357">MLRIPCPVCGTRDETEFSYGADATIRRPSMNETDPRVWHDYVFLRDNPRGLHTEYWHHVGGCRQWIAVERNTVTHEISRSTLARETEQ</sequence>
<dbReference type="Pfam" id="PF04267">
    <property type="entry name" value="SoxD"/>
    <property type="match status" value="1"/>
</dbReference>
<evidence type="ECO:0000313" key="1">
    <source>
        <dbReference type="EMBL" id="MUZ74746.1"/>
    </source>
</evidence>
<dbReference type="InterPro" id="IPR038561">
    <property type="entry name" value="SoxD_sf"/>
</dbReference>
<name>A0A6L6VGP2_AGRVI</name>
<protein>
    <submittedName>
        <fullName evidence="1">Sarcosine oxidase subunit delta</fullName>
    </submittedName>
</protein>
<reference evidence="1 2" key="1">
    <citation type="submission" date="2019-12" db="EMBL/GenBank/DDBJ databases">
        <title>Whole-genome sequencing of Allorhizobium vitis.</title>
        <authorList>
            <person name="Gan H.M."/>
            <person name="Szegedi E."/>
            <person name="Burr T."/>
            <person name="Savka M.A."/>
        </authorList>
    </citation>
    <scope>NUCLEOTIDE SEQUENCE [LARGE SCALE GENOMIC DNA]</scope>
    <source>
        <strain evidence="1 2">CG516</strain>
    </source>
</reference>
<dbReference type="Gene3D" id="3.30.2270.10">
    <property type="entry name" value="Folate-binding superfamily"/>
    <property type="match status" value="1"/>
</dbReference>
<dbReference type="EMBL" id="WPHR01000019">
    <property type="protein sequence ID" value="MUZ74746.1"/>
    <property type="molecule type" value="Genomic_DNA"/>
</dbReference>
<dbReference type="GO" id="GO:0046653">
    <property type="term" value="P:tetrahydrofolate metabolic process"/>
    <property type="evidence" value="ECO:0007669"/>
    <property type="project" value="InterPro"/>
</dbReference>
<dbReference type="Proteomes" id="UP000477951">
    <property type="component" value="Unassembled WGS sequence"/>
</dbReference>
<dbReference type="InterPro" id="IPR006279">
    <property type="entry name" value="SoxD"/>
</dbReference>